<dbReference type="GO" id="GO:0008483">
    <property type="term" value="F:transaminase activity"/>
    <property type="evidence" value="ECO:0007669"/>
    <property type="project" value="UniProtKB-KW"/>
</dbReference>
<dbReference type="InterPro" id="IPR015421">
    <property type="entry name" value="PyrdxlP-dep_Trfase_major"/>
</dbReference>
<dbReference type="Gene3D" id="3.40.640.10">
    <property type="entry name" value="Type I PLP-dependent aspartate aminotransferase-like (Major domain)"/>
    <property type="match status" value="1"/>
</dbReference>
<evidence type="ECO:0000256" key="2">
    <source>
        <dbReference type="ARBA" id="ARBA00008954"/>
    </source>
</evidence>
<dbReference type="EMBL" id="RQHK01000002">
    <property type="protein sequence ID" value="TGM82278.1"/>
    <property type="molecule type" value="Genomic_DNA"/>
</dbReference>
<keyword evidence="7" id="KW-1185">Reference proteome</keyword>
<evidence type="ECO:0000256" key="5">
    <source>
        <dbReference type="RuleBase" id="RU003560"/>
    </source>
</evidence>
<reference evidence="7" key="1">
    <citation type="journal article" date="2019" name="PLoS Negl. Trop. Dis.">
        <title>Revisiting the worldwide diversity of Leptospira species in the environment.</title>
        <authorList>
            <person name="Vincent A.T."/>
            <person name="Schiettekatte O."/>
            <person name="Bourhy P."/>
            <person name="Veyrier F.J."/>
            <person name="Picardeau M."/>
        </authorList>
    </citation>
    <scope>NUCLEOTIDE SEQUENCE [LARGE SCALE GENOMIC DNA]</scope>
    <source>
        <strain evidence="7">201601298</strain>
    </source>
</reference>
<dbReference type="InterPro" id="IPR005814">
    <property type="entry name" value="Aminotrans_3"/>
</dbReference>
<dbReference type="PIRSF" id="PIRSF000521">
    <property type="entry name" value="Transaminase_4ab_Lys_Orn"/>
    <property type="match status" value="1"/>
</dbReference>
<gene>
    <name evidence="6" type="ORF">EHR01_05710</name>
</gene>
<comment type="similarity">
    <text evidence="2 5">Belongs to the class-III pyridoxal-phosphate-dependent aminotransferase family.</text>
</comment>
<evidence type="ECO:0000256" key="3">
    <source>
        <dbReference type="ARBA" id="ARBA00022576"/>
    </source>
</evidence>
<dbReference type="PANTHER" id="PTHR11986">
    <property type="entry name" value="AMINOTRANSFERASE CLASS III"/>
    <property type="match status" value="1"/>
</dbReference>
<keyword evidence="4 5" id="KW-0663">Pyridoxal phosphate</keyword>
<dbReference type="Proteomes" id="UP000297940">
    <property type="component" value="Unassembled WGS sequence"/>
</dbReference>
<dbReference type="Pfam" id="PF00202">
    <property type="entry name" value="Aminotran_3"/>
    <property type="match status" value="1"/>
</dbReference>
<protein>
    <submittedName>
        <fullName evidence="6">Aminotransferase class III-fold pyridoxal phosphate-dependent enzyme</fullName>
    </submittedName>
</protein>
<evidence type="ECO:0000256" key="4">
    <source>
        <dbReference type="ARBA" id="ARBA00022898"/>
    </source>
</evidence>
<dbReference type="InterPro" id="IPR015422">
    <property type="entry name" value="PyrdxlP-dep_Trfase_small"/>
</dbReference>
<evidence type="ECO:0000313" key="6">
    <source>
        <dbReference type="EMBL" id="TGM82278.1"/>
    </source>
</evidence>
<dbReference type="SUPFAM" id="SSF53383">
    <property type="entry name" value="PLP-dependent transferases"/>
    <property type="match status" value="1"/>
</dbReference>
<dbReference type="InterPro" id="IPR015424">
    <property type="entry name" value="PyrdxlP-dep_Trfase"/>
</dbReference>
<keyword evidence="3 6" id="KW-0032">Aminotransferase</keyword>
<proteinExistence type="inferred from homology"/>
<organism evidence="6 7">
    <name type="scientific">Leptospira mtsangambouensis</name>
    <dbReference type="NCBI Taxonomy" id="2484912"/>
    <lineage>
        <taxon>Bacteria</taxon>
        <taxon>Pseudomonadati</taxon>
        <taxon>Spirochaetota</taxon>
        <taxon>Spirochaetia</taxon>
        <taxon>Leptospirales</taxon>
        <taxon>Leptospiraceae</taxon>
        <taxon>Leptospira</taxon>
    </lineage>
</organism>
<evidence type="ECO:0000313" key="7">
    <source>
        <dbReference type="Proteomes" id="UP000297940"/>
    </source>
</evidence>
<comment type="caution">
    <text evidence="6">The sequence shown here is derived from an EMBL/GenBank/DDBJ whole genome shotgun (WGS) entry which is preliminary data.</text>
</comment>
<dbReference type="PANTHER" id="PTHR11986:SF58">
    <property type="entry name" value="LEUCINE_METHIONINE RACEMASE"/>
    <property type="match status" value="1"/>
</dbReference>
<dbReference type="CDD" id="cd00610">
    <property type="entry name" value="OAT_like"/>
    <property type="match status" value="1"/>
</dbReference>
<keyword evidence="3 6" id="KW-0808">Transferase</keyword>
<dbReference type="InterPro" id="IPR050103">
    <property type="entry name" value="Class-III_PLP-dep_AT"/>
</dbReference>
<sequence>MAGHGFSHVPQNVEKINSKYRVIQTQIPVPDSVSLLERMYEAESRSMHGQMPIIWDRAEGFQVSDKWGNTWIDFSSTIFVTNAGHGNKRIVEALKKVLNKPLLHTYTYGNLERIEYLEYLIANTPKQFEKAFLLSAGTEATECALKLMRLHGQKKGKRKGGIICFEGNWHGRTLGAQMMGWNPAQKEWIGYLDPNIFHLPFPYPWREEAVKDPALFFTKTLETLCKEKNIDPKTDISGFMLETFQGWGAVFYPKEFVQALVEFAHKNDILVSFDEMQAGFGRTGKLFGYMHYGVEPDILCCGKGAASSLPLSLVLGSAEVMDLPDIGSMSSTHSASPMICAAGKANLESLIEDGFIKNSEELGKKFHTELQKIKSKYADHISSIQGVGLLAAVIFNDKDGKPLASLCDLISEYCLQRGLIVVHTGRESIKLAPPLCINEEAMLEGLNVFSGAIEDAIKKLV</sequence>
<name>A0ABY2P471_9LEPT</name>
<comment type="cofactor">
    <cofactor evidence="1">
        <name>pyridoxal 5'-phosphate</name>
        <dbReference type="ChEBI" id="CHEBI:597326"/>
    </cofactor>
</comment>
<evidence type="ECO:0000256" key="1">
    <source>
        <dbReference type="ARBA" id="ARBA00001933"/>
    </source>
</evidence>
<dbReference type="RefSeq" id="WP_135693701.1">
    <property type="nucleotide sequence ID" value="NZ_RQHK01000002.1"/>
</dbReference>
<dbReference type="Gene3D" id="3.90.1150.10">
    <property type="entry name" value="Aspartate Aminotransferase, domain 1"/>
    <property type="match status" value="1"/>
</dbReference>
<accession>A0ABY2P471</accession>